<accession>A0ABY7EQF0</accession>
<evidence type="ECO:0000313" key="2">
    <source>
        <dbReference type="Proteomes" id="UP001164746"/>
    </source>
</evidence>
<dbReference type="Proteomes" id="UP001164746">
    <property type="component" value="Chromosome 7"/>
</dbReference>
<evidence type="ECO:0000313" key="1">
    <source>
        <dbReference type="EMBL" id="WAR10956.1"/>
    </source>
</evidence>
<dbReference type="EMBL" id="CP111018">
    <property type="protein sequence ID" value="WAR10956.1"/>
    <property type="molecule type" value="Genomic_DNA"/>
</dbReference>
<protein>
    <submittedName>
        <fullName evidence="1">TRIO-like protein</fullName>
    </submittedName>
</protein>
<dbReference type="InterPro" id="IPR036179">
    <property type="entry name" value="Ig-like_dom_sf"/>
</dbReference>
<sequence length="78" mass="8798">MYVWSVSEEHFVRVPALFKLYMLVDSIVGIQAGSQEFLFEMSPSAVTPLSSLTVKVGESAVFTCRICGRPRPYRHMDV</sequence>
<dbReference type="SUPFAM" id="SSF48726">
    <property type="entry name" value="Immunoglobulin"/>
    <property type="match status" value="1"/>
</dbReference>
<gene>
    <name evidence="1" type="ORF">MAR_036032</name>
</gene>
<proteinExistence type="predicted"/>
<name>A0ABY7EQF0_MYAAR</name>
<organism evidence="1 2">
    <name type="scientific">Mya arenaria</name>
    <name type="common">Soft-shell clam</name>
    <dbReference type="NCBI Taxonomy" id="6604"/>
    <lineage>
        <taxon>Eukaryota</taxon>
        <taxon>Metazoa</taxon>
        <taxon>Spiralia</taxon>
        <taxon>Lophotrochozoa</taxon>
        <taxon>Mollusca</taxon>
        <taxon>Bivalvia</taxon>
        <taxon>Autobranchia</taxon>
        <taxon>Heteroconchia</taxon>
        <taxon>Euheterodonta</taxon>
        <taxon>Imparidentia</taxon>
        <taxon>Neoheterodontei</taxon>
        <taxon>Myida</taxon>
        <taxon>Myoidea</taxon>
        <taxon>Myidae</taxon>
        <taxon>Mya</taxon>
    </lineage>
</organism>
<keyword evidence="2" id="KW-1185">Reference proteome</keyword>
<reference evidence="1" key="1">
    <citation type="submission" date="2022-11" db="EMBL/GenBank/DDBJ databases">
        <title>Centuries of genome instability and evolution in soft-shell clam transmissible cancer (bioRxiv).</title>
        <authorList>
            <person name="Hart S.F.M."/>
            <person name="Yonemitsu M.A."/>
            <person name="Giersch R.M."/>
            <person name="Beal B.F."/>
            <person name="Arriagada G."/>
            <person name="Davis B.W."/>
            <person name="Ostrander E.A."/>
            <person name="Goff S.P."/>
            <person name="Metzger M.J."/>
        </authorList>
    </citation>
    <scope>NUCLEOTIDE SEQUENCE</scope>
    <source>
        <strain evidence="1">MELC-2E11</strain>
        <tissue evidence="1">Siphon/mantle</tissue>
    </source>
</reference>